<protein>
    <submittedName>
        <fullName evidence="1">Uncharacterized protein</fullName>
    </submittedName>
</protein>
<comment type="caution">
    <text evidence="1">The sequence shown here is derived from an EMBL/GenBank/DDBJ whole genome shotgun (WGS) entry which is preliminary data.</text>
</comment>
<sequence>MRLGGLAPGSADARLTQAGLRFFPGLVCPGAVHDKGRSSGPSGAEELGVRHVQPLGHAPITTDIMGHDFCSAIYVWLCMSP</sequence>
<dbReference type="Proteomes" id="UP001066276">
    <property type="component" value="Chromosome 1_1"/>
</dbReference>
<dbReference type="AlphaFoldDB" id="A0AAV7WKX3"/>
<organism evidence="1 2">
    <name type="scientific">Pleurodeles waltl</name>
    <name type="common">Iberian ribbed newt</name>
    <dbReference type="NCBI Taxonomy" id="8319"/>
    <lineage>
        <taxon>Eukaryota</taxon>
        <taxon>Metazoa</taxon>
        <taxon>Chordata</taxon>
        <taxon>Craniata</taxon>
        <taxon>Vertebrata</taxon>
        <taxon>Euteleostomi</taxon>
        <taxon>Amphibia</taxon>
        <taxon>Batrachia</taxon>
        <taxon>Caudata</taxon>
        <taxon>Salamandroidea</taxon>
        <taxon>Salamandridae</taxon>
        <taxon>Pleurodelinae</taxon>
        <taxon>Pleurodeles</taxon>
    </lineage>
</organism>
<gene>
    <name evidence="1" type="ORF">NDU88_002335</name>
</gene>
<name>A0AAV7WKX3_PLEWA</name>
<proteinExistence type="predicted"/>
<dbReference type="EMBL" id="JANPWB010000001">
    <property type="protein sequence ID" value="KAJ1214717.1"/>
    <property type="molecule type" value="Genomic_DNA"/>
</dbReference>
<evidence type="ECO:0000313" key="1">
    <source>
        <dbReference type="EMBL" id="KAJ1214717.1"/>
    </source>
</evidence>
<evidence type="ECO:0000313" key="2">
    <source>
        <dbReference type="Proteomes" id="UP001066276"/>
    </source>
</evidence>
<reference evidence="1" key="1">
    <citation type="journal article" date="2022" name="bioRxiv">
        <title>Sequencing and chromosome-scale assembly of the giantPleurodeles waltlgenome.</title>
        <authorList>
            <person name="Brown T."/>
            <person name="Elewa A."/>
            <person name="Iarovenko S."/>
            <person name="Subramanian E."/>
            <person name="Araus A.J."/>
            <person name="Petzold A."/>
            <person name="Susuki M."/>
            <person name="Suzuki K.-i.T."/>
            <person name="Hayashi T."/>
            <person name="Toyoda A."/>
            <person name="Oliveira C."/>
            <person name="Osipova E."/>
            <person name="Leigh N.D."/>
            <person name="Simon A."/>
            <person name="Yun M.H."/>
        </authorList>
    </citation>
    <scope>NUCLEOTIDE SEQUENCE</scope>
    <source>
        <strain evidence="1">20211129_DDA</strain>
        <tissue evidence="1">Liver</tissue>
    </source>
</reference>
<keyword evidence="2" id="KW-1185">Reference proteome</keyword>
<accession>A0AAV7WKX3</accession>